<dbReference type="PRINTS" id="PR00260">
    <property type="entry name" value="CHEMTRNSDUCR"/>
</dbReference>
<dbReference type="GO" id="GO:0005886">
    <property type="term" value="C:plasma membrane"/>
    <property type="evidence" value="ECO:0007669"/>
    <property type="project" value="UniProtKB-SubCell"/>
</dbReference>
<keyword evidence="6" id="KW-1133">Transmembrane helix</keyword>
<dbReference type="SMART" id="SM00283">
    <property type="entry name" value="MA"/>
    <property type="match status" value="1"/>
</dbReference>
<protein>
    <submittedName>
        <fullName evidence="11">Methyl-accepting chemotaxis protein</fullName>
    </submittedName>
</protein>
<accession>A0A839IQV6</accession>
<dbReference type="InterPro" id="IPR000727">
    <property type="entry name" value="T_SNARE_dom"/>
</dbReference>
<keyword evidence="3 5" id="KW-0807">Transducer</keyword>
<comment type="subcellular location">
    <subcellularLocation>
        <location evidence="1">Cell inner membrane</location>
        <topology evidence="1">Multi-pass membrane protein</topology>
    </subcellularLocation>
</comment>
<dbReference type="Proteomes" id="UP000565262">
    <property type="component" value="Unassembled WGS sequence"/>
</dbReference>
<evidence type="ECO:0000256" key="7">
    <source>
        <dbReference type="SAM" id="SignalP"/>
    </source>
</evidence>
<feature type="domain" description="HAMP" evidence="10">
    <location>
        <begin position="367"/>
        <end position="421"/>
    </location>
</feature>
<keyword evidence="2" id="KW-0997">Cell inner membrane</keyword>
<evidence type="ECO:0000313" key="12">
    <source>
        <dbReference type="Proteomes" id="UP000565262"/>
    </source>
</evidence>
<keyword evidence="2" id="KW-1003">Cell membrane</keyword>
<comment type="similarity">
    <text evidence="4">Belongs to the methyl-accepting chemotaxis (MCP) protein family.</text>
</comment>
<evidence type="ECO:0000256" key="5">
    <source>
        <dbReference type="PROSITE-ProRule" id="PRU00284"/>
    </source>
</evidence>
<dbReference type="SUPFAM" id="SSF58104">
    <property type="entry name" value="Methyl-accepting chemotaxis protein (MCP) signaling domain"/>
    <property type="match status" value="1"/>
</dbReference>
<dbReference type="CDD" id="cd11386">
    <property type="entry name" value="MCP_signal"/>
    <property type="match status" value="1"/>
</dbReference>
<evidence type="ECO:0000256" key="2">
    <source>
        <dbReference type="ARBA" id="ARBA00022519"/>
    </source>
</evidence>
<dbReference type="InterPro" id="IPR004090">
    <property type="entry name" value="Chemotax_Me-accpt_rcpt"/>
</dbReference>
<keyword evidence="7" id="KW-0732">Signal</keyword>
<dbReference type="Gene3D" id="3.30.450.20">
    <property type="entry name" value="PAS domain"/>
    <property type="match status" value="1"/>
</dbReference>
<dbReference type="PROSITE" id="PS50885">
    <property type="entry name" value="HAMP"/>
    <property type="match status" value="1"/>
</dbReference>
<dbReference type="SMART" id="SM00304">
    <property type="entry name" value="HAMP"/>
    <property type="match status" value="2"/>
</dbReference>
<dbReference type="PROSITE" id="PS50111">
    <property type="entry name" value="CHEMOTAXIS_TRANSDUC_2"/>
    <property type="match status" value="1"/>
</dbReference>
<dbReference type="CDD" id="cd06225">
    <property type="entry name" value="HAMP"/>
    <property type="match status" value="1"/>
</dbReference>
<dbReference type="Gene3D" id="1.10.287.950">
    <property type="entry name" value="Methyl-accepting chemotaxis protein"/>
    <property type="match status" value="1"/>
</dbReference>
<keyword evidence="6" id="KW-0812">Transmembrane</keyword>
<evidence type="ECO:0000256" key="1">
    <source>
        <dbReference type="ARBA" id="ARBA00004429"/>
    </source>
</evidence>
<evidence type="ECO:0000256" key="6">
    <source>
        <dbReference type="SAM" id="Phobius"/>
    </source>
</evidence>
<feature type="domain" description="Methyl-accepting transducer" evidence="8">
    <location>
        <begin position="426"/>
        <end position="662"/>
    </location>
</feature>
<reference evidence="11 12" key="1">
    <citation type="submission" date="2020-08" db="EMBL/GenBank/DDBJ databases">
        <title>Oceanospirillum sp. nov. isolated from marine sediment.</title>
        <authorList>
            <person name="Ji X."/>
        </authorList>
    </citation>
    <scope>NUCLEOTIDE SEQUENCE [LARGE SCALE GENOMIC DNA]</scope>
    <source>
        <strain evidence="11 12">D5</strain>
    </source>
</reference>
<dbReference type="GO" id="GO:0004888">
    <property type="term" value="F:transmembrane signaling receptor activity"/>
    <property type="evidence" value="ECO:0007669"/>
    <property type="project" value="InterPro"/>
</dbReference>
<sequence>MKIKNKIALATGACLISSSVILLAAVAWKNSEVEQQTEAMVSQELKEKARAQLSALAEAEAGKTASELNRALYVAKAMSDTMSSFIGQSGQDTPRHPFYEYTKTVIEQNTNVMGTYIAWLKNAVDGKDQENIGKLHTHDNGQFAPYWFRNSDGSLGYRALNMKTVEDNIAKGNEAASDWYLCPVRQAKTCLVEPYSWEAGGRTIVGTSITLPLIVNGKVMGMTGIDMELSFLIALAKEADQSLYNGQGQVLLLSNTGLVAADSDDVQPLSKVYQGSQKEQLLSAIASGQESIFQADGKFWAVQPIKLPGVDTPWAVVVNLDEALVLAGAIKTHETMKADFAQSLAALTVIGLVIAVGGIVMLMIIAHGIAAPIRKASDMINQLASQDGDLTQRLNLDRADEVGDLARGIDAFIEKTHGIVKDIAAEMGNVEGSAKRAAEISDNSTRGIEKQRAEVDMIATAINQMAASAGEVAEIATTTATSSSEAKSSVDNSALNVNESARSIRALSDQISSTSELMNQLAEDSDNISQIVETIQGISEQTNLLALNAAIEAARAGESGRGFAVVADEVRNLASKTQQSTEEIQSLIDQLQQRTRTAVSSMKKGNEQSDICLELADEASQHLQQVVSAISEIDNMTTQMASVVEEQRAVTEDITRNVVNISDETSHVADGATEANKESQSLLSLVRKLENQLGRFRY</sequence>
<feature type="transmembrane region" description="Helical" evidence="6">
    <location>
        <begin position="344"/>
        <end position="370"/>
    </location>
</feature>
<evidence type="ECO:0000259" key="8">
    <source>
        <dbReference type="PROSITE" id="PS50111"/>
    </source>
</evidence>
<feature type="domain" description="T-SNARE coiled-coil homology" evidence="9">
    <location>
        <begin position="613"/>
        <end position="675"/>
    </location>
</feature>
<evidence type="ECO:0000313" key="11">
    <source>
        <dbReference type="EMBL" id="MBB1486932.1"/>
    </source>
</evidence>
<dbReference type="FunFam" id="1.10.287.950:FF:000001">
    <property type="entry name" value="Methyl-accepting chemotaxis sensory transducer"/>
    <property type="match status" value="1"/>
</dbReference>
<organism evidence="11 12">
    <name type="scientific">Oceanospirillum sediminis</name>
    <dbReference type="NCBI Taxonomy" id="2760088"/>
    <lineage>
        <taxon>Bacteria</taxon>
        <taxon>Pseudomonadati</taxon>
        <taxon>Pseudomonadota</taxon>
        <taxon>Gammaproteobacteria</taxon>
        <taxon>Oceanospirillales</taxon>
        <taxon>Oceanospirillaceae</taxon>
        <taxon>Oceanospirillum</taxon>
    </lineage>
</organism>
<dbReference type="Pfam" id="PF22673">
    <property type="entry name" value="MCP-like_PDC_1"/>
    <property type="match status" value="1"/>
</dbReference>
<dbReference type="PANTHER" id="PTHR32089">
    <property type="entry name" value="METHYL-ACCEPTING CHEMOTAXIS PROTEIN MCPB"/>
    <property type="match status" value="1"/>
</dbReference>
<keyword evidence="12" id="KW-1185">Reference proteome</keyword>
<feature type="signal peptide" evidence="7">
    <location>
        <begin position="1"/>
        <end position="24"/>
    </location>
</feature>
<evidence type="ECO:0000256" key="3">
    <source>
        <dbReference type="ARBA" id="ARBA00023224"/>
    </source>
</evidence>
<dbReference type="GO" id="GO:0006935">
    <property type="term" value="P:chemotaxis"/>
    <property type="evidence" value="ECO:0007669"/>
    <property type="project" value="InterPro"/>
</dbReference>
<evidence type="ECO:0000259" key="9">
    <source>
        <dbReference type="PROSITE" id="PS50192"/>
    </source>
</evidence>
<dbReference type="PANTHER" id="PTHR32089:SF117">
    <property type="entry name" value="METHYL ACCEPTING SENSORY TRANSDUCER WITH CACHE_1 SMALL MOLECULE BINDING DOMAIN"/>
    <property type="match status" value="1"/>
</dbReference>
<dbReference type="Pfam" id="PF00015">
    <property type="entry name" value="MCPsignal"/>
    <property type="match status" value="1"/>
</dbReference>
<dbReference type="GO" id="GO:0007165">
    <property type="term" value="P:signal transduction"/>
    <property type="evidence" value="ECO:0007669"/>
    <property type="project" value="UniProtKB-KW"/>
</dbReference>
<dbReference type="CDD" id="cd18774">
    <property type="entry name" value="PDC2_HK_sensor"/>
    <property type="match status" value="1"/>
</dbReference>
<dbReference type="PROSITE" id="PS50192">
    <property type="entry name" value="T_SNARE"/>
    <property type="match status" value="1"/>
</dbReference>
<feature type="chain" id="PRO_5032277366" evidence="7">
    <location>
        <begin position="25"/>
        <end position="698"/>
    </location>
</feature>
<dbReference type="AlphaFoldDB" id="A0A839IQV6"/>
<dbReference type="Pfam" id="PF00672">
    <property type="entry name" value="HAMP"/>
    <property type="match status" value="1"/>
</dbReference>
<evidence type="ECO:0000259" key="10">
    <source>
        <dbReference type="PROSITE" id="PS50885"/>
    </source>
</evidence>
<proteinExistence type="inferred from homology"/>
<dbReference type="EMBL" id="JACJFM010000010">
    <property type="protein sequence ID" value="MBB1486932.1"/>
    <property type="molecule type" value="Genomic_DNA"/>
</dbReference>
<dbReference type="RefSeq" id="WP_182808715.1">
    <property type="nucleotide sequence ID" value="NZ_JACJFM010000010.1"/>
</dbReference>
<keyword evidence="6" id="KW-0472">Membrane</keyword>
<dbReference type="InterPro" id="IPR003660">
    <property type="entry name" value="HAMP_dom"/>
</dbReference>
<dbReference type="CDD" id="cd12913">
    <property type="entry name" value="PDC1_MCP_like"/>
    <property type="match status" value="1"/>
</dbReference>
<evidence type="ECO:0000256" key="4">
    <source>
        <dbReference type="ARBA" id="ARBA00029447"/>
    </source>
</evidence>
<dbReference type="InterPro" id="IPR004089">
    <property type="entry name" value="MCPsignal_dom"/>
</dbReference>
<comment type="caution">
    <text evidence="11">The sequence shown here is derived from an EMBL/GenBank/DDBJ whole genome shotgun (WGS) entry which is preliminary data.</text>
</comment>
<gene>
    <name evidence="11" type="ORF">H4O21_09945</name>
</gene>
<name>A0A839IQV6_9GAMM</name>